<dbReference type="InterPro" id="IPR003675">
    <property type="entry name" value="Rce1/LyrA-like_dom"/>
</dbReference>
<keyword evidence="3" id="KW-0482">Metalloprotease</keyword>
<reference evidence="3 4" key="1">
    <citation type="submission" date="2018-09" db="EMBL/GenBank/DDBJ databases">
        <title>Novel species of Cryobacterium.</title>
        <authorList>
            <person name="Liu Q."/>
            <person name="Xin Y.-H."/>
        </authorList>
    </citation>
    <scope>NUCLEOTIDE SEQUENCE [LARGE SCALE GENOMIC DNA]</scope>
    <source>
        <strain evidence="3 4">Hh39</strain>
    </source>
</reference>
<feature type="domain" description="CAAX prenyl protease 2/Lysostaphin resistance protein A-like" evidence="2">
    <location>
        <begin position="104"/>
        <end position="201"/>
    </location>
</feature>
<evidence type="ECO:0000313" key="4">
    <source>
        <dbReference type="Proteomes" id="UP000272015"/>
    </source>
</evidence>
<feature type="transmembrane region" description="Helical" evidence="1">
    <location>
        <begin position="166"/>
        <end position="199"/>
    </location>
</feature>
<feature type="transmembrane region" description="Helical" evidence="1">
    <location>
        <begin position="136"/>
        <end position="154"/>
    </location>
</feature>
<protein>
    <submittedName>
        <fullName evidence="3">CPBP family intramembrane metalloprotease</fullName>
    </submittedName>
</protein>
<dbReference type="GO" id="GO:0006508">
    <property type="term" value="P:proteolysis"/>
    <property type="evidence" value="ECO:0007669"/>
    <property type="project" value="UniProtKB-KW"/>
</dbReference>
<dbReference type="EMBL" id="QZVS01000034">
    <property type="protein sequence ID" value="RJT92032.1"/>
    <property type="molecule type" value="Genomic_DNA"/>
</dbReference>
<dbReference type="OrthoDB" id="2222521at2"/>
<feature type="transmembrane region" description="Helical" evidence="1">
    <location>
        <begin position="105"/>
        <end position="124"/>
    </location>
</feature>
<evidence type="ECO:0000313" key="3">
    <source>
        <dbReference type="EMBL" id="RJT92032.1"/>
    </source>
</evidence>
<organism evidence="3 4">
    <name type="scientific">Cryobacterium melibiosiphilum</name>
    <dbReference type="NCBI Taxonomy" id="995039"/>
    <lineage>
        <taxon>Bacteria</taxon>
        <taxon>Bacillati</taxon>
        <taxon>Actinomycetota</taxon>
        <taxon>Actinomycetes</taxon>
        <taxon>Micrococcales</taxon>
        <taxon>Microbacteriaceae</taxon>
        <taxon>Cryobacterium</taxon>
    </lineage>
</organism>
<gene>
    <name evidence="3" type="ORF">D6T64_00830</name>
</gene>
<evidence type="ECO:0000256" key="1">
    <source>
        <dbReference type="SAM" id="Phobius"/>
    </source>
</evidence>
<evidence type="ECO:0000259" key="2">
    <source>
        <dbReference type="Pfam" id="PF02517"/>
    </source>
</evidence>
<keyword evidence="3" id="KW-0378">Hydrolase</keyword>
<dbReference type="InterPro" id="IPR052710">
    <property type="entry name" value="CAAX_protease"/>
</dbReference>
<dbReference type="PANTHER" id="PTHR36435:SF1">
    <property type="entry name" value="CAAX AMINO TERMINAL PROTEASE FAMILY PROTEIN"/>
    <property type="match status" value="1"/>
</dbReference>
<dbReference type="RefSeq" id="WP_119970523.1">
    <property type="nucleotide sequence ID" value="NZ_JBHSQA010000003.1"/>
</dbReference>
<dbReference type="Proteomes" id="UP000272015">
    <property type="component" value="Unassembled WGS sequence"/>
</dbReference>
<dbReference type="GO" id="GO:0008237">
    <property type="term" value="F:metallopeptidase activity"/>
    <property type="evidence" value="ECO:0007669"/>
    <property type="project" value="UniProtKB-KW"/>
</dbReference>
<keyword evidence="1" id="KW-0812">Transmembrane</keyword>
<keyword evidence="4" id="KW-1185">Reference proteome</keyword>
<dbReference type="GO" id="GO:0004175">
    <property type="term" value="F:endopeptidase activity"/>
    <property type="evidence" value="ECO:0007669"/>
    <property type="project" value="UniProtKB-ARBA"/>
</dbReference>
<feature type="transmembrane region" description="Helical" evidence="1">
    <location>
        <begin position="12"/>
        <end position="30"/>
    </location>
</feature>
<feature type="transmembrane region" description="Helical" evidence="1">
    <location>
        <begin position="77"/>
        <end position="93"/>
    </location>
</feature>
<proteinExistence type="predicted"/>
<keyword evidence="1" id="KW-0472">Membrane</keyword>
<dbReference type="PANTHER" id="PTHR36435">
    <property type="entry name" value="SLR1288 PROTEIN"/>
    <property type="match status" value="1"/>
</dbReference>
<name>A0A3A5MRS7_9MICO</name>
<comment type="caution">
    <text evidence="3">The sequence shown here is derived from an EMBL/GenBank/DDBJ whole genome shotgun (WGS) entry which is preliminary data.</text>
</comment>
<keyword evidence="3" id="KW-0645">Protease</keyword>
<dbReference type="AlphaFoldDB" id="A0A3A5MRS7"/>
<feature type="transmembrane region" description="Helical" evidence="1">
    <location>
        <begin position="36"/>
        <end position="56"/>
    </location>
</feature>
<dbReference type="GO" id="GO:0080120">
    <property type="term" value="P:CAAX-box protein maturation"/>
    <property type="evidence" value="ECO:0007669"/>
    <property type="project" value="UniProtKB-ARBA"/>
</dbReference>
<sequence length="256" mass="28073">MRKLQDTKPIWHALIWIFGYILIVNVGDAVSEALGIPNSGTALLVIVYSLVLLGYLRAGRRTEFYGLRRPATGSLRLTAYYLPLLVLAFFQYSKGLNPELTARAIAFICVLMIGVGFLEELIFRGLLFQAILKKKTVLRAIYIAGITFGLGHLVNLTRGYSPTDQLIQLVAAIAIGIALGYCVAITRSILPGVLFHILFNISGNVSNHDPLWDTVLVGAMIVVLVPYIVYLHRVLRRMPVVPTDRTPAVTGAPATA</sequence>
<keyword evidence="1" id="KW-1133">Transmembrane helix</keyword>
<dbReference type="Pfam" id="PF02517">
    <property type="entry name" value="Rce1-like"/>
    <property type="match status" value="1"/>
</dbReference>
<feature type="transmembrane region" description="Helical" evidence="1">
    <location>
        <begin position="211"/>
        <end position="230"/>
    </location>
</feature>
<accession>A0A3A5MRS7</accession>